<reference evidence="2" key="1">
    <citation type="submission" date="2023-07" db="EMBL/GenBank/DDBJ databases">
        <authorList>
            <consortium name="AG Swart"/>
            <person name="Singh M."/>
            <person name="Singh A."/>
            <person name="Seah K."/>
            <person name="Emmerich C."/>
        </authorList>
    </citation>
    <scope>NUCLEOTIDE SEQUENCE</scope>
    <source>
        <strain evidence="2">DP1</strain>
    </source>
</reference>
<evidence type="ECO:0000313" key="2">
    <source>
        <dbReference type="EMBL" id="CAI2371164.1"/>
    </source>
</evidence>
<keyword evidence="3" id="KW-1185">Reference proteome</keyword>
<dbReference type="AlphaFoldDB" id="A0AAD1UT24"/>
<feature type="region of interest" description="Disordered" evidence="1">
    <location>
        <begin position="106"/>
        <end position="168"/>
    </location>
</feature>
<proteinExistence type="predicted"/>
<gene>
    <name evidence="2" type="ORF">ECRASSUSDP1_LOCUS12484</name>
</gene>
<protein>
    <submittedName>
        <fullName evidence="2">Uncharacterized protein</fullName>
    </submittedName>
</protein>
<comment type="caution">
    <text evidence="2">The sequence shown here is derived from an EMBL/GenBank/DDBJ whole genome shotgun (WGS) entry which is preliminary data.</text>
</comment>
<evidence type="ECO:0000313" key="3">
    <source>
        <dbReference type="Proteomes" id="UP001295684"/>
    </source>
</evidence>
<name>A0AAD1UT24_EUPCR</name>
<dbReference type="Proteomes" id="UP001295684">
    <property type="component" value="Unassembled WGS sequence"/>
</dbReference>
<organism evidence="2 3">
    <name type="scientific">Euplotes crassus</name>
    <dbReference type="NCBI Taxonomy" id="5936"/>
    <lineage>
        <taxon>Eukaryota</taxon>
        <taxon>Sar</taxon>
        <taxon>Alveolata</taxon>
        <taxon>Ciliophora</taxon>
        <taxon>Intramacronucleata</taxon>
        <taxon>Spirotrichea</taxon>
        <taxon>Hypotrichia</taxon>
        <taxon>Euplotida</taxon>
        <taxon>Euplotidae</taxon>
        <taxon>Moneuplotes</taxon>
    </lineage>
</organism>
<dbReference type="EMBL" id="CAMPGE010012397">
    <property type="protein sequence ID" value="CAI2371164.1"/>
    <property type="molecule type" value="Genomic_DNA"/>
</dbReference>
<accession>A0AAD1UT24</accession>
<feature type="compositionally biased region" description="Low complexity" evidence="1">
    <location>
        <begin position="116"/>
        <end position="125"/>
    </location>
</feature>
<sequence length="273" mass="30287">MGGCCDKDKKEDGEIVDEDLVTDQVIKETILPLGKAIKPKSEKEVMAKIENHLMSKKSTMGKNLEVNYLKENSCSNQKFKVESSLSYLDSSSDDEVYIPVSKMEIPDDVENKSDMNNGNKNQKNNPSVESNTIERDKQGAKTRNDQKAKSSQKKNNSKPKNERAKLGAKNNIYGIPGYTTSVDLGSYQVIPGSFGGHQIGSSGISFKPSQIGLNSRYHNLERNHTTNFSNLDNDFPQTGLLGKINKNGLLHADTLLNQWKMPSGFDTTNKFGF</sequence>
<feature type="compositionally biased region" description="Basic and acidic residues" evidence="1">
    <location>
        <begin position="132"/>
        <end position="148"/>
    </location>
</feature>
<evidence type="ECO:0000256" key="1">
    <source>
        <dbReference type="SAM" id="MobiDB-lite"/>
    </source>
</evidence>